<feature type="domain" description="Haemolysin-type calcium binding-related" evidence="4">
    <location>
        <begin position="1304"/>
        <end position="1343"/>
    </location>
</feature>
<dbReference type="Proteomes" id="UP001164420">
    <property type="component" value="Unassembled WGS sequence"/>
</dbReference>
<dbReference type="Pfam" id="PF00353">
    <property type="entry name" value="HemolysinCabind"/>
    <property type="match status" value="7"/>
</dbReference>
<keyword evidence="3" id="KW-0106">Calcium</keyword>
<feature type="domain" description="Haemolysin-type calcium binding-related" evidence="4">
    <location>
        <begin position="924"/>
        <end position="959"/>
    </location>
</feature>
<evidence type="ECO:0000313" key="6">
    <source>
        <dbReference type="Proteomes" id="UP001164420"/>
    </source>
</evidence>
<evidence type="ECO:0000259" key="4">
    <source>
        <dbReference type="Pfam" id="PF06594"/>
    </source>
</evidence>
<keyword evidence="2" id="KW-0964">Secreted</keyword>
<proteinExistence type="predicted"/>
<evidence type="ECO:0000256" key="1">
    <source>
        <dbReference type="ARBA" id="ARBA00004613"/>
    </source>
</evidence>
<organism evidence="5 6">
    <name type="scientific">Ralstonia mojiangensis</name>
    <dbReference type="NCBI Taxonomy" id="2953895"/>
    <lineage>
        <taxon>Bacteria</taxon>
        <taxon>Pseudomonadati</taxon>
        <taxon>Pseudomonadota</taxon>
        <taxon>Betaproteobacteria</taxon>
        <taxon>Burkholderiales</taxon>
        <taxon>Burkholderiaceae</taxon>
        <taxon>Ralstonia</taxon>
    </lineage>
</organism>
<dbReference type="InterPro" id="IPR050557">
    <property type="entry name" value="RTX_toxin/Mannuronan_C5-epim"/>
</dbReference>
<dbReference type="Pfam" id="PF06594">
    <property type="entry name" value="HCBP_related"/>
    <property type="match status" value="6"/>
</dbReference>
<feature type="domain" description="Haemolysin-type calcium binding-related" evidence="4">
    <location>
        <begin position="1429"/>
        <end position="1468"/>
    </location>
</feature>
<keyword evidence="6" id="KW-1185">Reference proteome</keyword>
<dbReference type="SUPFAM" id="SSF51120">
    <property type="entry name" value="beta-Roll"/>
    <property type="match status" value="7"/>
</dbReference>
<feature type="domain" description="Haemolysin-type calcium binding-related" evidence="4">
    <location>
        <begin position="1694"/>
        <end position="1737"/>
    </location>
</feature>
<sequence>MQLTVTQKTALTSFFDGLVGAGLGFYAYAHDTEPLDLQADVTAIESGLLGAVQGLSTAIGEAGGAFALGMTPAAVAGAVANGAQASVQINNAATALANATSDAEAAAALKAMEDATAALLQDVGTMMMAFPLTAEFGLGLLTAGVIFQAAVDTGALSKLMDALKALGEFLSNDTTENGNYVDPIAALFSHSMVDPLVIDLTGSGIQLTSLSKSNAYFDLYGTGFAVHTGWVGAGTGILVKGVNASSVGGISSLFGSATEDGFSQLSSLDKNRDGLIDSNDPSYAGLGVWVDANGNGVADPGEVQSLQSLGITSINVIPSNDYQISNGNLITEVATYTRVDGTTGEIAEAYFDNSQVESQFQGQYQIDSAVLSLPNLRGYGTLPNLYVAMSADAVLMQMVKDFSSEDLSSAANFSSQVKNIIFQWAGVSGLPADSRGSYIDARELEVLEKFNGTTFRNGGNPTSLRQAQSLQAAFEQLAAAVEVRLLVQGPLSKYVSGAVFDYTADAIVGSTDLTSLVNSFALHQPSDPTNQKAYWISAARFIGEIGQGLGEDTSSSTSSLQAVFEQLGFPFSVAQAVAGNVLLGNGSSDSLVAYNSGPHFFDGGSGVRFEQSGGGGDTFYFQSGYGNLQINETDISTSANNVLQLGTGISYSQISVRATHDGTGLIISAGSSGDSVQLNQFLTSPVYGIQSVKFGDGTALSRQQLIALETTGTSADDVLYGTYDSETFDGHGGNDVEVGGGGGDTFYFGAGYGHLEINEYDYAANPHNVLKLGVGLDPSDVRVSTDAAGRNLLLTDVSTGDQVVLGDVLLGAGTGVQQVQFADGTTWTRQQLIQMELAGTAGSDVLFGASDGDGSVFDGKGGGDKEIGRGGGDTFVFQSGYGLLEIQENGGGGASPNTLKLGAGIDAASLVVTGRSDGAIVLTDGVGGDAITLDYGLTSNFFGVQSIAFADGTVWNHDQIVRAATTGTSGADVLYGSLNADVFDGHGGNDLEVGSGGNDTFIFNAGYGHLEINEVDTSSAADNVLKLGPGITQASIHVSQLNGRDIVITDGVSGDQITIDGMLGIGRGVQQVEFADGTSLTRQQLLQMVTSGTPGDDTLWGTSGNDTFDGMGGNDIEYGMGGSDVFIFNAGYGNLTVAENFSQSQQPVLQLGPGIDASALRVSATADGTGLVLADGIPGDQITLQGMLSVDWQHDLYRSGVAQVRLASGVTISAAQLLQMEMTGTTGNDTISGTAGADVLDGKGGTDLMIGNGGNDTFVFNAGYGSLEINEADYHKGANNVLQLGAGLAETAISVTSTADGTGLILTDSSTGDRITLDNMLNASYYGVQQVDFADGTTWSRQQLLQMETTGTSGADTLYGTSGADVFDGKGGNDIEIGKGGGDTFIFNVGYGSLEINELDTSGSSINVLRLGPGINLASLQVSAGDKGLVLTDGVSGDQITIDSMLSNSNAGVQQVQFSDGTTLTAAQLIQMIPPTVPGANMVYGTTGNDTLNGTSGADVFWGRGGNDTEIGMGGGDTFIFDAGYGHLDIQEVDTSTSTNVLKLGVGISPSSIAVSLNRQGGVVITDGISGDQITVDMMAQAATWAAYGYHIGIQQVLFADGTVWTAQQLLQKIPPPSAADDVLIGTSAAEVFDGKGGNDLVLGGGGGDTFVFNAGYGNLEITETDTSGAINTLYLGAGISQSSVVVSGTSGGNLLLTDGISGDQITVDYGLHGTSYGVGYGVEQVQFADGTVWSQQQLLQMATTGTTGNDSLYGFSGTDVFDGKGGSDTEIGQGANETYVLGQGYGQLTITNISTSGTAGGNLKIEGGDPSKIWLRRVGDNLQVDVMGTATEATIQNWFITPMYQLGKITVADGAAGNLMLDTQLNQLIQGMATFAGNHPGFDPTASSSSVITDPTLLNLVSTAWHH</sequence>
<evidence type="ECO:0000256" key="3">
    <source>
        <dbReference type="ARBA" id="ARBA00022837"/>
    </source>
</evidence>
<accession>A0ABT2LDS4</accession>
<reference evidence="5 6" key="1">
    <citation type="journal article" date="2023" name="Front. Microbiol.">
        <title>Ralstonia chuxiongensis sp. nov., Ralstonia mojiangensis sp. nov., and Ralstonia soli sp. nov., isolated from tobacco fields, are three novel species in the family Burkholderiaceae.</title>
        <authorList>
            <person name="Lu C.H."/>
            <person name="Zhang Y.Y."/>
            <person name="Jiang N."/>
            <person name="Chen W."/>
            <person name="Shao X."/>
            <person name="Zhao Z.M."/>
            <person name="Lu W.L."/>
            <person name="Hu X."/>
            <person name="Xi Y.X."/>
            <person name="Zou S.Y."/>
            <person name="Wei Q.J."/>
            <person name="Lin Z.L."/>
            <person name="Gong L."/>
            <person name="Gai X.T."/>
            <person name="Zhang L.Q."/>
            <person name="Li J.Y."/>
            <person name="Jin Y."/>
            <person name="Xia Z.Y."/>
        </authorList>
    </citation>
    <scope>NUCLEOTIDE SEQUENCE [LARGE SCALE GENOMIC DNA]</scope>
    <source>
        <strain evidence="5 6">22TCJT01-1</strain>
    </source>
</reference>
<dbReference type="RefSeq" id="WP_260779667.1">
    <property type="nucleotide sequence ID" value="NZ_JAOCQI010000003.1"/>
</dbReference>
<dbReference type="PANTHER" id="PTHR38340">
    <property type="entry name" value="S-LAYER PROTEIN"/>
    <property type="match status" value="1"/>
</dbReference>
<evidence type="ECO:0000313" key="5">
    <source>
        <dbReference type="EMBL" id="MCT7312774.1"/>
    </source>
</evidence>
<dbReference type="InterPro" id="IPR001343">
    <property type="entry name" value="Hemolysn_Ca-bd"/>
</dbReference>
<feature type="domain" description="Haemolysin-type calcium binding-related" evidence="4">
    <location>
        <begin position="1045"/>
        <end position="1084"/>
    </location>
</feature>
<protein>
    <submittedName>
        <fullName evidence="5">Hemolysin</fullName>
    </submittedName>
</protein>
<gene>
    <name evidence="5" type="ORF">N5J06_17535</name>
</gene>
<name>A0ABT2LDS4_9RALS</name>
<comment type="caution">
    <text evidence="5">The sequence shown here is derived from an EMBL/GenBank/DDBJ whole genome shotgun (WGS) entry which is preliminary data.</text>
</comment>
<dbReference type="InterPro" id="IPR010566">
    <property type="entry name" value="Haemolys_ca-bd"/>
</dbReference>
<dbReference type="InterPro" id="IPR011049">
    <property type="entry name" value="Serralysin-like_metalloprot_C"/>
</dbReference>
<dbReference type="EMBL" id="JAOCQI010000003">
    <property type="protein sequence ID" value="MCT7312774.1"/>
    <property type="molecule type" value="Genomic_DNA"/>
</dbReference>
<dbReference type="PANTHER" id="PTHR38340:SF1">
    <property type="entry name" value="S-LAYER PROTEIN"/>
    <property type="match status" value="1"/>
</dbReference>
<evidence type="ECO:0000256" key="2">
    <source>
        <dbReference type="ARBA" id="ARBA00022525"/>
    </source>
</evidence>
<dbReference type="Gene3D" id="2.150.10.10">
    <property type="entry name" value="Serralysin-like metalloprotease, C-terminal"/>
    <property type="match status" value="4"/>
</dbReference>
<feature type="domain" description="Haemolysin-type calcium binding-related" evidence="4">
    <location>
        <begin position="791"/>
        <end position="831"/>
    </location>
</feature>
<comment type="subcellular location">
    <subcellularLocation>
        <location evidence="1">Secreted</location>
    </subcellularLocation>
</comment>